<organism evidence="2 3">
    <name type="scientific">Epilithonimonas ginsengisoli</name>
    <dbReference type="NCBI Taxonomy" id="1245592"/>
    <lineage>
        <taxon>Bacteria</taxon>
        <taxon>Pseudomonadati</taxon>
        <taxon>Bacteroidota</taxon>
        <taxon>Flavobacteriia</taxon>
        <taxon>Flavobacteriales</taxon>
        <taxon>Weeksellaceae</taxon>
        <taxon>Chryseobacterium group</taxon>
        <taxon>Epilithonimonas</taxon>
    </lineage>
</organism>
<name>A0ABU4JE02_9FLAO</name>
<dbReference type="Proteomes" id="UP001204439">
    <property type="component" value="Unassembled WGS sequence"/>
</dbReference>
<dbReference type="Pfam" id="PF21956">
    <property type="entry name" value="DUF6922"/>
    <property type="match status" value="1"/>
</dbReference>
<evidence type="ECO:0000313" key="2">
    <source>
        <dbReference type="EMBL" id="MDW8547900.1"/>
    </source>
</evidence>
<comment type="caution">
    <text evidence="2">The sequence shown here is derived from an EMBL/GenBank/DDBJ whole genome shotgun (WGS) entry which is preliminary data.</text>
</comment>
<feature type="domain" description="DUF6922" evidence="1">
    <location>
        <begin position="2"/>
        <end position="46"/>
    </location>
</feature>
<evidence type="ECO:0000259" key="1">
    <source>
        <dbReference type="Pfam" id="PF21956"/>
    </source>
</evidence>
<keyword evidence="3" id="KW-1185">Reference proteome</keyword>
<reference evidence="2 3" key="1">
    <citation type="submission" date="2023-11" db="EMBL/GenBank/DDBJ databases">
        <title>First isolation, identification, and characterization of non-pathogenic Epilithonimonas ginsengisoli isolated from diseased farmed rainbow trout (Oncorhynchus mykiss) in Chile.</title>
        <authorList>
            <person name="Miranda C.D."/>
            <person name="Irgang R."/>
            <person name="Concha C."/>
            <person name="Rojas R."/>
            <person name="Avendano R."/>
        </authorList>
    </citation>
    <scope>NUCLEOTIDE SEQUENCE [LARGE SCALE GENOMIC DNA]</scope>
    <source>
        <strain evidence="2 3">FP99</strain>
    </source>
</reference>
<dbReference type="InterPro" id="IPR053830">
    <property type="entry name" value="DUF6922"/>
</dbReference>
<dbReference type="RefSeq" id="WP_228391629.1">
    <property type="nucleotide sequence ID" value="NZ_JAMXLT020000003.1"/>
</dbReference>
<proteinExistence type="predicted"/>
<sequence length="93" mass="10720">MDFDIDAMDFIKAYKTIISRIAERIGQQEIGKLICFCGYEKLVTVIVTNLLSAQRCHRKSLKLFPLTSKRRNVLLPESQGQAISMDLKRYNPK</sequence>
<accession>A0ABU4JE02</accession>
<protein>
    <recommendedName>
        <fullName evidence="1">DUF6922 domain-containing protein</fullName>
    </recommendedName>
</protein>
<dbReference type="EMBL" id="JAMXLT020000003">
    <property type="protein sequence ID" value="MDW8547900.1"/>
    <property type="molecule type" value="Genomic_DNA"/>
</dbReference>
<evidence type="ECO:0000313" key="3">
    <source>
        <dbReference type="Proteomes" id="UP001204439"/>
    </source>
</evidence>
<gene>
    <name evidence="2" type="ORF">NG800_003180</name>
</gene>